<accession>A0A0A9AQZ4</accession>
<proteinExistence type="predicted"/>
<reference evidence="1" key="2">
    <citation type="journal article" date="2015" name="Data Brief">
        <title>Shoot transcriptome of the giant reed, Arundo donax.</title>
        <authorList>
            <person name="Barrero R.A."/>
            <person name="Guerrero F.D."/>
            <person name="Moolhuijzen P."/>
            <person name="Goolsby J.A."/>
            <person name="Tidwell J."/>
            <person name="Bellgard S.E."/>
            <person name="Bellgard M.I."/>
        </authorList>
    </citation>
    <scope>NUCLEOTIDE SEQUENCE</scope>
    <source>
        <tissue evidence="1">Shoot tissue taken approximately 20 cm above the soil surface</tissue>
    </source>
</reference>
<organism evidence="1">
    <name type="scientific">Arundo donax</name>
    <name type="common">Giant reed</name>
    <name type="synonym">Donax arundinaceus</name>
    <dbReference type="NCBI Taxonomy" id="35708"/>
    <lineage>
        <taxon>Eukaryota</taxon>
        <taxon>Viridiplantae</taxon>
        <taxon>Streptophyta</taxon>
        <taxon>Embryophyta</taxon>
        <taxon>Tracheophyta</taxon>
        <taxon>Spermatophyta</taxon>
        <taxon>Magnoliopsida</taxon>
        <taxon>Liliopsida</taxon>
        <taxon>Poales</taxon>
        <taxon>Poaceae</taxon>
        <taxon>PACMAD clade</taxon>
        <taxon>Arundinoideae</taxon>
        <taxon>Arundineae</taxon>
        <taxon>Arundo</taxon>
    </lineage>
</organism>
<dbReference type="AlphaFoldDB" id="A0A0A9AQZ4"/>
<protein>
    <submittedName>
        <fullName evidence="1">Uncharacterized protein</fullName>
    </submittedName>
</protein>
<evidence type="ECO:0000313" key="1">
    <source>
        <dbReference type="EMBL" id="JAD52298.1"/>
    </source>
</evidence>
<reference evidence="1" key="1">
    <citation type="submission" date="2014-09" db="EMBL/GenBank/DDBJ databases">
        <authorList>
            <person name="Magalhaes I.L.F."/>
            <person name="Oliveira U."/>
            <person name="Santos F.R."/>
            <person name="Vidigal T.H.D.A."/>
            <person name="Brescovit A.D."/>
            <person name="Santos A.J."/>
        </authorList>
    </citation>
    <scope>NUCLEOTIDE SEQUENCE</scope>
    <source>
        <tissue evidence="1">Shoot tissue taken approximately 20 cm above the soil surface</tissue>
    </source>
</reference>
<dbReference type="EMBL" id="GBRH01245597">
    <property type="protein sequence ID" value="JAD52298.1"/>
    <property type="molecule type" value="Transcribed_RNA"/>
</dbReference>
<name>A0A0A9AQZ4_ARUDO</name>
<sequence>MIKCVCVRERRERGTERM</sequence>